<dbReference type="InterPro" id="IPR007235">
    <property type="entry name" value="Glyco_trans_28_C"/>
</dbReference>
<keyword evidence="2" id="KW-0378">Hydrolase</keyword>
<dbReference type="Gene3D" id="3.40.50.11190">
    <property type="match status" value="1"/>
</dbReference>
<accession>A0ABT3YAY4</accession>
<feature type="domain" description="Glycosyl transferase family 28 C-terminal" evidence="1">
    <location>
        <begin position="235"/>
        <end position="344"/>
    </location>
</feature>
<reference evidence="2" key="1">
    <citation type="submission" date="2022-10" db="EMBL/GenBank/DDBJ databases">
        <title>Hoeflea sp. J2-29, isolated from marine algae.</title>
        <authorList>
            <person name="Kristyanto S."/>
            <person name="Kim J.M."/>
            <person name="Jeon C.O."/>
        </authorList>
    </citation>
    <scope>NUCLEOTIDE SEQUENCE</scope>
    <source>
        <strain evidence="2">J2-29</strain>
    </source>
</reference>
<evidence type="ECO:0000313" key="3">
    <source>
        <dbReference type="Proteomes" id="UP001081283"/>
    </source>
</evidence>
<dbReference type="PANTHER" id="PTHR21015">
    <property type="entry name" value="UDP-N-ACETYLGLUCOSAMINE--N-ACETYLMURAMYL-(PENTAPEPTIDE) PYROPHOSPHORYL-UNDECAPRENOL N-ACETYLGLUCOSAMINE TRANSFERASE 1"/>
    <property type="match status" value="1"/>
</dbReference>
<dbReference type="PANTHER" id="PTHR21015:SF22">
    <property type="entry name" value="GLYCOSYLTRANSFERASE"/>
    <property type="match status" value="1"/>
</dbReference>
<dbReference type="Gene3D" id="3.40.50.2000">
    <property type="entry name" value="Glycogen Phosphorylase B"/>
    <property type="match status" value="1"/>
</dbReference>
<organism evidence="2 3">
    <name type="scientific">Hoeflea ulvae</name>
    <dbReference type="NCBI Taxonomy" id="2983764"/>
    <lineage>
        <taxon>Bacteria</taxon>
        <taxon>Pseudomonadati</taxon>
        <taxon>Pseudomonadota</taxon>
        <taxon>Alphaproteobacteria</taxon>
        <taxon>Hyphomicrobiales</taxon>
        <taxon>Rhizobiaceae</taxon>
        <taxon>Hoeflea</taxon>
    </lineage>
</organism>
<dbReference type="SUPFAM" id="SSF53756">
    <property type="entry name" value="UDP-Glycosyltransferase/glycogen phosphorylase"/>
    <property type="match status" value="1"/>
</dbReference>
<dbReference type="Pfam" id="PF04101">
    <property type="entry name" value="Glyco_tran_28_C"/>
    <property type="match status" value="1"/>
</dbReference>
<protein>
    <submittedName>
        <fullName evidence="2">UDP-2,4-diacetamido-2,4, 6-trideoxy-beta-L-altropyranose hydrolase</fullName>
        <ecNumber evidence="2">3.6.1.57</ecNumber>
    </submittedName>
</protein>
<dbReference type="GO" id="GO:0016787">
    <property type="term" value="F:hydrolase activity"/>
    <property type="evidence" value="ECO:0007669"/>
    <property type="project" value="UniProtKB-KW"/>
</dbReference>
<sequence length="383" mass="40207">MTAGRLDMTVAFRADASLSIGAGHVMRCLTLANELSERGARCRFVCRAHDGNLIERIAASGMEVSVLPAPGKQADGSDQPLTWQDDAAQTAGELAGQEVDWLVVDHYGLPHEWESEMAGHCARLMVIDDFTNRKHCCDVLLNQNLGAQEAAYAGLVGTGTRVLAGPSFALLRPEFARARAEKQRNPHPHPRATGPKRMLISMGGVDLPNVTGWMLEQLSDCAAADAWEMTVVIGGQSPHRETLRKILSGMTIPSRLIVDATNMAELMADADLAIGAAGSTSWERCCLGLPTVVVVIADNQESIARALVEAGAAVRVQFGEDQATGAVLADVLGNPDRIAMMAKQAASIADGLGAGRVSDVLIGAAPGAGEVASAGTRSLTGPD</sequence>
<dbReference type="RefSeq" id="WP_267611022.1">
    <property type="nucleotide sequence ID" value="NZ_JAOVZQ010000001.1"/>
</dbReference>
<dbReference type="InterPro" id="IPR020023">
    <property type="entry name" value="PseG"/>
</dbReference>
<dbReference type="EMBL" id="JAOVZQ010000001">
    <property type="protein sequence ID" value="MCY0093040.1"/>
    <property type="molecule type" value="Genomic_DNA"/>
</dbReference>
<evidence type="ECO:0000259" key="1">
    <source>
        <dbReference type="Pfam" id="PF04101"/>
    </source>
</evidence>
<dbReference type="NCBIfam" id="TIGR03590">
    <property type="entry name" value="PseG"/>
    <property type="match status" value="1"/>
</dbReference>
<comment type="caution">
    <text evidence="2">The sequence shown here is derived from an EMBL/GenBank/DDBJ whole genome shotgun (WGS) entry which is preliminary data.</text>
</comment>
<gene>
    <name evidence="2" type="primary">pseG</name>
    <name evidence="2" type="ORF">OEG82_03185</name>
</gene>
<name>A0ABT3YAY4_9HYPH</name>
<evidence type="ECO:0000313" key="2">
    <source>
        <dbReference type="EMBL" id="MCY0093040.1"/>
    </source>
</evidence>
<keyword evidence="3" id="KW-1185">Reference proteome</keyword>
<dbReference type="Proteomes" id="UP001081283">
    <property type="component" value="Unassembled WGS sequence"/>
</dbReference>
<dbReference type="EC" id="3.6.1.57" evidence="2"/>
<proteinExistence type="predicted"/>